<dbReference type="Gene3D" id="3.20.20.80">
    <property type="entry name" value="Glycosidases"/>
    <property type="match status" value="1"/>
</dbReference>
<feature type="chain" id="PRO_5026780733" description="CBM-cenC domain-containing protein" evidence="2">
    <location>
        <begin position="28"/>
        <end position="570"/>
    </location>
</feature>
<dbReference type="SUPFAM" id="SSF51445">
    <property type="entry name" value="(Trans)glycosidases"/>
    <property type="match status" value="1"/>
</dbReference>
<dbReference type="EMBL" id="CADCTO010000336">
    <property type="protein sequence ID" value="CAA9264523.1"/>
    <property type="molecule type" value="Genomic_DNA"/>
</dbReference>
<dbReference type="SUPFAM" id="SSF49785">
    <property type="entry name" value="Galactose-binding domain-like"/>
    <property type="match status" value="1"/>
</dbReference>
<keyword evidence="2" id="KW-0732">Signal</keyword>
<feature type="signal peptide" evidence="2">
    <location>
        <begin position="1"/>
        <end position="27"/>
    </location>
</feature>
<dbReference type="InterPro" id="IPR003305">
    <property type="entry name" value="CenC_carb-bd"/>
</dbReference>
<gene>
    <name evidence="4" type="ORF">AVDCRST_MAG63-2607</name>
</gene>
<dbReference type="InterPro" id="IPR008979">
    <property type="entry name" value="Galactose-bd-like_sf"/>
</dbReference>
<protein>
    <recommendedName>
        <fullName evidence="3">CBM-cenC domain-containing protein</fullName>
    </recommendedName>
</protein>
<sequence length="570" mass="63805">MIRHPIAVRALLASVLSALLIGAPARATGGAAAAKKTAARPATGAAKPALQKRWLFVWRDMSDPKEVDRMIARFPRAKAAGYNGVAFSFNVPAAKAAELRRAAKQHGLGLVAIVMGGSRDRNYAEGVLSKDALFVARNGTAVHQPDNPTRVVNGDFEDATGNHFNGWSSQDDEGVTTFADHDVKHGGKTSLRMESIGKNAARHCRIAQPLTLQPHRQYRISFWVKTENMAPADPEVKVLTADAQSFINFQTFRSQRTQDWTHYDLVFNSLDHREARLYVGSWGGKDGKLWWDDLSIEEVGLVNVLRRPGCPVTVRGENGTAYEEGRDYEKIVDPQLHPWRAYHEPPRIRLTAGTRIAENQRLRVSYYHPIIVYEDRVTSCLSEPKIFADWRDEVKQANDLLRPAAFLMSHDELRVMNQCALCRSKKRTPGELLAWNVRKAAQIIRQVRPGAEMWVWNDMFDPQHNAVDRYYAVNGSLKGSWKGLDKDVGIVNWHGGLMGKNARFFADLGLRQILSGYYDGDEDGSAIARWLANTRSVPGVVGAMYTTWEDRYDAMDVWAQKAWGGAGRGR</sequence>
<organism evidence="4">
    <name type="scientific">uncultured Armatimonadetes bacterium</name>
    <dbReference type="NCBI Taxonomy" id="157466"/>
    <lineage>
        <taxon>Bacteria</taxon>
        <taxon>Bacillati</taxon>
        <taxon>Armatimonadota</taxon>
        <taxon>environmental samples</taxon>
    </lineage>
</organism>
<proteinExistence type="predicted"/>
<dbReference type="GO" id="GO:0016798">
    <property type="term" value="F:hydrolase activity, acting on glycosyl bonds"/>
    <property type="evidence" value="ECO:0007669"/>
    <property type="project" value="InterPro"/>
</dbReference>
<keyword evidence="1" id="KW-0378">Hydrolase</keyword>
<evidence type="ECO:0000256" key="2">
    <source>
        <dbReference type="SAM" id="SignalP"/>
    </source>
</evidence>
<evidence type="ECO:0000259" key="3">
    <source>
        <dbReference type="Pfam" id="PF02018"/>
    </source>
</evidence>
<evidence type="ECO:0000256" key="1">
    <source>
        <dbReference type="ARBA" id="ARBA00022801"/>
    </source>
</evidence>
<feature type="domain" description="CBM-cenC" evidence="3">
    <location>
        <begin position="151"/>
        <end position="281"/>
    </location>
</feature>
<dbReference type="Pfam" id="PF02018">
    <property type="entry name" value="CBM_4_9"/>
    <property type="match status" value="1"/>
</dbReference>
<name>A0A6J4J1N7_9BACT</name>
<reference evidence="4" key="1">
    <citation type="submission" date="2020-02" db="EMBL/GenBank/DDBJ databases">
        <authorList>
            <person name="Meier V. D."/>
        </authorList>
    </citation>
    <scope>NUCLEOTIDE SEQUENCE</scope>
    <source>
        <strain evidence="4">AVDCRST_MAG63</strain>
    </source>
</reference>
<evidence type="ECO:0000313" key="4">
    <source>
        <dbReference type="EMBL" id="CAA9264523.1"/>
    </source>
</evidence>
<accession>A0A6J4J1N7</accession>
<dbReference type="Gene3D" id="2.60.120.260">
    <property type="entry name" value="Galactose-binding domain-like"/>
    <property type="match status" value="1"/>
</dbReference>
<dbReference type="AlphaFoldDB" id="A0A6J4J1N7"/>
<dbReference type="InterPro" id="IPR017853">
    <property type="entry name" value="GH"/>
</dbReference>